<evidence type="ECO:0000313" key="1">
    <source>
        <dbReference type="EMBL" id="QDT20183.1"/>
    </source>
</evidence>
<keyword evidence="2" id="KW-1185">Reference proteome</keyword>
<name>A0A517PLC9_9PLAN</name>
<evidence type="ECO:0000313" key="2">
    <source>
        <dbReference type="Proteomes" id="UP000320421"/>
    </source>
</evidence>
<gene>
    <name evidence="1" type="ORF">HG66A1_19680</name>
</gene>
<protein>
    <submittedName>
        <fullName evidence="1">Uncharacterized protein</fullName>
    </submittedName>
</protein>
<dbReference type="EMBL" id="CP036266">
    <property type="protein sequence ID" value="QDT20183.1"/>
    <property type="molecule type" value="Genomic_DNA"/>
</dbReference>
<accession>A0A517PLC9</accession>
<organism evidence="1 2">
    <name type="scientific">Gimesia chilikensis</name>
    <dbReference type="NCBI Taxonomy" id="2605989"/>
    <lineage>
        <taxon>Bacteria</taxon>
        <taxon>Pseudomonadati</taxon>
        <taxon>Planctomycetota</taxon>
        <taxon>Planctomycetia</taxon>
        <taxon>Planctomycetales</taxon>
        <taxon>Planctomycetaceae</taxon>
        <taxon>Gimesia</taxon>
    </lineage>
</organism>
<reference evidence="1 2" key="1">
    <citation type="submission" date="2019-02" db="EMBL/GenBank/DDBJ databases">
        <title>Deep-cultivation of Planctomycetes and their phenomic and genomic characterization uncovers novel biology.</title>
        <authorList>
            <person name="Wiegand S."/>
            <person name="Jogler M."/>
            <person name="Boedeker C."/>
            <person name="Pinto D."/>
            <person name="Vollmers J."/>
            <person name="Rivas-Marin E."/>
            <person name="Kohn T."/>
            <person name="Peeters S.H."/>
            <person name="Heuer A."/>
            <person name="Rast P."/>
            <person name="Oberbeckmann S."/>
            <person name="Bunk B."/>
            <person name="Jeske O."/>
            <person name="Meyerdierks A."/>
            <person name="Storesund J.E."/>
            <person name="Kallscheuer N."/>
            <person name="Luecker S."/>
            <person name="Lage O.M."/>
            <person name="Pohl T."/>
            <person name="Merkel B.J."/>
            <person name="Hornburger P."/>
            <person name="Mueller R.-W."/>
            <person name="Bruemmer F."/>
            <person name="Labrenz M."/>
            <person name="Spormann A.M."/>
            <person name="Op den Camp H."/>
            <person name="Overmann J."/>
            <person name="Amann R."/>
            <person name="Jetten M.S.M."/>
            <person name="Mascher T."/>
            <person name="Medema M.H."/>
            <person name="Devos D.P."/>
            <person name="Kaster A.-K."/>
            <person name="Ovreas L."/>
            <person name="Rohde M."/>
            <person name="Galperin M.Y."/>
            <person name="Jogler C."/>
        </authorList>
    </citation>
    <scope>NUCLEOTIDE SEQUENCE [LARGE SCALE GENOMIC DNA]</scope>
    <source>
        <strain evidence="1 2">HG66A1</strain>
    </source>
</reference>
<dbReference type="Proteomes" id="UP000320421">
    <property type="component" value="Chromosome"/>
</dbReference>
<dbReference type="AlphaFoldDB" id="A0A517PLC9"/>
<proteinExistence type="predicted"/>
<sequence length="30" mass="3466">MSRSKHADCYVMDLDNPRESLEIQGTKLDL</sequence>